<feature type="domain" description="N-acetyltransferase" evidence="2">
    <location>
        <begin position="68"/>
        <end position="202"/>
    </location>
</feature>
<sequence length="204" mass="21523">MFMANPLRPPPSTLSACDPHSQRKVRQPFGGASGAAAGAAFIAVSVSGPGGAEHTPDGGGSGRGPYPAAMLTEAETLTPELETLLARAMFPHPERIRRTLEEYRSDPERHVFAWVMDGQPVSAAGLRQHGEAVEVLHLGTAAGEEGRGHARALLRALAAHLNAAPLVAETDDNAVGFYRRAGFEVTTAPPKGGRPRYLCTLTRS</sequence>
<dbReference type="Proteomes" id="UP000308000">
    <property type="component" value="Unassembled WGS sequence"/>
</dbReference>
<protein>
    <submittedName>
        <fullName evidence="3">GNAT family N-acetyltransferase</fullName>
    </submittedName>
</protein>
<evidence type="ECO:0000259" key="2">
    <source>
        <dbReference type="PROSITE" id="PS51186"/>
    </source>
</evidence>
<dbReference type="PROSITE" id="PS51186">
    <property type="entry name" value="GNAT"/>
    <property type="match status" value="1"/>
</dbReference>
<dbReference type="EMBL" id="VBRC01000006">
    <property type="protein sequence ID" value="TLK27188.1"/>
    <property type="molecule type" value="Genomic_DNA"/>
</dbReference>
<evidence type="ECO:0000313" key="3">
    <source>
        <dbReference type="EMBL" id="TLK27188.1"/>
    </source>
</evidence>
<organism evidence="3 4">
    <name type="scientific">Deinococcus metallilatus</name>
    <dbReference type="NCBI Taxonomy" id="1211322"/>
    <lineage>
        <taxon>Bacteria</taxon>
        <taxon>Thermotogati</taxon>
        <taxon>Deinococcota</taxon>
        <taxon>Deinococci</taxon>
        <taxon>Deinococcales</taxon>
        <taxon>Deinococcaceae</taxon>
        <taxon>Deinococcus</taxon>
    </lineage>
</organism>
<dbReference type="AlphaFoldDB" id="A0AAJ5JYG9"/>
<evidence type="ECO:0000313" key="4">
    <source>
        <dbReference type="Proteomes" id="UP000308000"/>
    </source>
</evidence>
<dbReference type="Pfam" id="PF13673">
    <property type="entry name" value="Acetyltransf_10"/>
    <property type="match status" value="1"/>
</dbReference>
<reference evidence="3 4" key="1">
    <citation type="submission" date="2019-04" db="EMBL/GenBank/DDBJ databases">
        <title>Deinococcus metalilatus MA1002 mutant No.5.</title>
        <authorList>
            <person name="Park W."/>
            <person name="Park C."/>
        </authorList>
    </citation>
    <scope>NUCLEOTIDE SEQUENCE [LARGE SCALE GENOMIC DNA]</scope>
    <source>
        <strain evidence="3 4">MA1002-m5</strain>
    </source>
</reference>
<dbReference type="InterPro" id="IPR016181">
    <property type="entry name" value="Acyl_CoA_acyltransferase"/>
</dbReference>
<feature type="region of interest" description="Disordered" evidence="1">
    <location>
        <begin position="1"/>
        <end position="30"/>
    </location>
</feature>
<dbReference type="SUPFAM" id="SSF55729">
    <property type="entry name" value="Acyl-CoA N-acyltransferases (Nat)"/>
    <property type="match status" value="1"/>
</dbReference>
<accession>A0AAJ5JYG9</accession>
<name>A0AAJ5JYG9_9DEIO</name>
<proteinExistence type="predicted"/>
<gene>
    <name evidence="3" type="ORF">FCS05_09930</name>
</gene>
<comment type="caution">
    <text evidence="3">The sequence shown here is derived from an EMBL/GenBank/DDBJ whole genome shotgun (WGS) entry which is preliminary data.</text>
</comment>
<dbReference type="Gene3D" id="3.40.630.30">
    <property type="match status" value="1"/>
</dbReference>
<dbReference type="GO" id="GO:0016747">
    <property type="term" value="F:acyltransferase activity, transferring groups other than amino-acyl groups"/>
    <property type="evidence" value="ECO:0007669"/>
    <property type="project" value="InterPro"/>
</dbReference>
<evidence type="ECO:0000256" key="1">
    <source>
        <dbReference type="SAM" id="MobiDB-lite"/>
    </source>
</evidence>
<dbReference type="InterPro" id="IPR000182">
    <property type="entry name" value="GNAT_dom"/>
</dbReference>